<name>A0AAE9DRF0_CAEBR</name>
<dbReference type="EMBL" id="CP090891">
    <property type="protein sequence ID" value="ULU10361.1"/>
    <property type="molecule type" value="Genomic_DNA"/>
</dbReference>
<feature type="compositionally biased region" description="Polar residues" evidence="1">
    <location>
        <begin position="11"/>
        <end position="25"/>
    </location>
</feature>
<evidence type="ECO:0000313" key="3">
    <source>
        <dbReference type="Proteomes" id="UP000827892"/>
    </source>
</evidence>
<organism evidence="2 3">
    <name type="scientific">Caenorhabditis briggsae</name>
    <dbReference type="NCBI Taxonomy" id="6238"/>
    <lineage>
        <taxon>Eukaryota</taxon>
        <taxon>Metazoa</taxon>
        <taxon>Ecdysozoa</taxon>
        <taxon>Nematoda</taxon>
        <taxon>Chromadorea</taxon>
        <taxon>Rhabditida</taxon>
        <taxon>Rhabditina</taxon>
        <taxon>Rhabditomorpha</taxon>
        <taxon>Rhabditoidea</taxon>
        <taxon>Rhabditidae</taxon>
        <taxon>Peloderinae</taxon>
        <taxon>Caenorhabditis</taxon>
    </lineage>
</organism>
<feature type="compositionally biased region" description="Low complexity" evidence="1">
    <location>
        <begin position="131"/>
        <end position="144"/>
    </location>
</feature>
<feature type="region of interest" description="Disordered" evidence="1">
    <location>
        <begin position="69"/>
        <end position="162"/>
    </location>
</feature>
<reference evidence="2 3" key="1">
    <citation type="submission" date="2022-05" db="EMBL/GenBank/DDBJ databases">
        <title>Chromosome-level reference genomes for two strains of Caenorhabditis briggsae: an improved platform for comparative genomics.</title>
        <authorList>
            <person name="Stevens L."/>
            <person name="Andersen E.C."/>
        </authorList>
    </citation>
    <scope>NUCLEOTIDE SEQUENCE [LARGE SCALE GENOMIC DNA]</scope>
    <source>
        <strain evidence="2">QX1410_ONT</strain>
        <tissue evidence="2">Whole-organism</tissue>
    </source>
</reference>
<dbReference type="AlphaFoldDB" id="A0AAE9DRF0"/>
<feature type="compositionally biased region" description="Polar residues" evidence="1">
    <location>
        <begin position="76"/>
        <end position="89"/>
    </location>
</feature>
<proteinExistence type="predicted"/>
<accession>A0AAE9DRF0</accession>
<feature type="region of interest" description="Disordered" evidence="1">
    <location>
        <begin position="1"/>
        <end position="45"/>
    </location>
</feature>
<gene>
    <name evidence="2" type="ORF">L3Y34_014569</name>
</gene>
<dbReference type="Proteomes" id="UP000827892">
    <property type="component" value="Chromosome I"/>
</dbReference>
<evidence type="ECO:0000313" key="2">
    <source>
        <dbReference type="EMBL" id="ULU10361.1"/>
    </source>
</evidence>
<sequence length="394" mass="42222">MKLDEAVKVASQLQRNESVTSSSAGDVNEIPKTNGGPSHPIVRRKSGLIGKKYPSLQVSHYPVLLLSNSSDTTSNPHPSVTWRTSQQADSEPKISDLDEAPPKIRKSSSGLRQCSVSARNSLDFRDRPRFSRTSTTTSTLSPTSEKPPMPIGQSCSSSGRLHASPKISFSSVVQQTMKWNNLGGMGSGRCLSSASPISAAERQQLWGSSMHHSFDDRPSASSEDLFASCNDIDNAYRQQRKRRAGISGATTSVQRDGPFACAGGTGYSSAGFSNGRGFPPLGGRSPQSSFDSNQDVAQISMNWMRMNGLGPSLRPFLNGGNHTPKKTIIHNSQSTTQISRLGSLRRMHAAEASIDGKLSLSGTQADVTAVCATATLNLELKQKLEKVNLSGELK</sequence>
<protein>
    <submittedName>
        <fullName evidence="2">Uncharacterized protein</fullName>
    </submittedName>
</protein>
<feature type="compositionally biased region" description="Basic and acidic residues" evidence="1">
    <location>
        <begin position="90"/>
        <end position="102"/>
    </location>
</feature>
<evidence type="ECO:0000256" key="1">
    <source>
        <dbReference type="SAM" id="MobiDB-lite"/>
    </source>
</evidence>
<feature type="compositionally biased region" description="Polar residues" evidence="1">
    <location>
        <begin position="107"/>
        <end position="120"/>
    </location>
</feature>